<protein>
    <submittedName>
        <fullName evidence="1">Uncharacterized protein</fullName>
    </submittedName>
</protein>
<gene>
    <name evidence="1" type="ORF">BIW11_13498</name>
</gene>
<keyword evidence="2" id="KW-1185">Reference proteome</keyword>
<accession>A0A1V9X265</accession>
<dbReference type="AlphaFoldDB" id="A0A1V9X265"/>
<sequence>MRFIFNFHGWCRYRFLMTFLENGNIHVVAQL</sequence>
<comment type="caution">
    <text evidence="1">The sequence shown here is derived from an EMBL/GenBank/DDBJ whole genome shotgun (WGS) entry which is preliminary data.</text>
</comment>
<dbReference type="InParanoid" id="A0A1V9X265"/>
<proteinExistence type="predicted"/>
<name>A0A1V9X265_9ACAR</name>
<organism evidence="1 2">
    <name type="scientific">Tropilaelaps mercedesae</name>
    <dbReference type="NCBI Taxonomy" id="418985"/>
    <lineage>
        <taxon>Eukaryota</taxon>
        <taxon>Metazoa</taxon>
        <taxon>Ecdysozoa</taxon>
        <taxon>Arthropoda</taxon>
        <taxon>Chelicerata</taxon>
        <taxon>Arachnida</taxon>
        <taxon>Acari</taxon>
        <taxon>Parasitiformes</taxon>
        <taxon>Mesostigmata</taxon>
        <taxon>Gamasina</taxon>
        <taxon>Dermanyssoidea</taxon>
        <taxon>Laelapidae</taxon>
        <taxon>Tropilaelaps</taxon>
    </lineage>
</organism>
<dbReference type="Proteomes" id="UP000192247">
    <property type="component" value="Unassembled WGS sequence"/>
</dbReference>
<dbReference type="EMBL" id="MNPL01028696">
    <property type="protein sequence ID" value="OQR67483.1"/>
    <property type="molecule type" value="Genomic_DNA"/>
</dbReference>
<evidence type="ECO:0000313" key="1">
    <source>
        <dbReference type="EMBL" id="OQR67483.1"/>
    </source>
</evidence>
<evidence type="ECO:0000313" key="2">
    <source>
        <dbReference type="Proteomes" id="UP000192247"/>
    </source>
</evidence>
<reference evidence="1 2" key="1">
    <citation type="journal article" date="2017" name="Gigascience">
        <title>Draft genome of the honey bee ectoparasitic mite, Tropilaelaps mercedesae, is shaped by the parasitic life history.</title>
        <authorList>
            <person name="Dong X."/>
            <person name="Armstrong S.D."/>
            <person name="Xia D."/>
            <person name="Makepeace B.L."/>
            <person name="Darby A.C."/>
            <person name="Kadowaki T."/>
        </authorList>
    </citation>
    <scope>NUCLEOTIDE SEQUENCE [LARGE SCALE GENOMIC DNA]</scope>
    <source>
        <strain evidence="1">Wuxi-XJTLU</strain>
    </source>
</reference>